<reference evidence="2 3" key="1">
    <citation type="submission" date="2020-10" db="EMBL/GenBank/DDBJ databases">
        <title>Ca. Dormibacterota MAGs.</title>
        <authorList>
            <person name="Montgomery K."/>
        </authorList>
    </citation>
    <scope>NUCLEOTIDE SEQUENCE [LARGE SCALE GENOMIC DNA]</scope>
    <source>
        <strain evidence="2">SC8811_S16_3</strain>
    </source>
</reference>
<dbReference type="Gene3D" id="1.10.10.470">
    <property type="entry name" value="Maltooligosyl trehalose synthase, domain 4"/>
    <property type="match status" value="1"/>
</dbReference>
<dbReference type="PANTHER" id="PTHR10357:SF216">
    <property type="entry name" value="MALTOOLIGOSYL TREHALOSE SYNTHASE-RELATED"/>
    <property type="match status" value="1"/>
</dbReference>
<organism evidence="2 3">
    <name type="scientific">Candidatus Dormiibacter inghamiae</name>
    <dbReference type="NCBI Taxonomy" id="3127013"/>
    <lineage>
        <taxon>Bacteria</taxon>
        <taxon>Bacillati</taxon>
        <taxon>Candidatus Dormiibacterota</taxon>
        <taxon>Candidatus Dormibacteria</taxon>
        <taxon>Candidatus Dormibacterales</taxon>
        <taxon>Candidatus Dormibacteraceae</taxon>
        <taxon>Candidatus Dormiibacter</taxon>
    </lineage>
</organism>
<dbReference type="Gene3D" id="3.20.20.80">
    <property type="entry name" value="Glycosidases"/>
    <property type="match status" value="3"/>
</dbReference>
<dbReference type="InterPro" id="IPR012767">
    <property type="entry name" value="Trehalose_TreY"/>
</dbReference>
<dbReference type="GO" id="GO:0047470">
    <property type="term" value="F:(1,4)-alpha-D-glucan 1-alpha-D-glucosylmutase activity"/>
    <property type="evidence" value="ECO:0007669"/>
    <property type="project" value="TreeGrafter"/>
</dbReference>
<dbReference type="InterPro" id="IPR013797">
    <property type="entry name" value="Maltooligo_trehalose_synth_4"/>
</dbReference>
<evidence type="ECO:0000313" key="3">
    <source>
        <dbReference type="Proteomes" id="UP000620075"/>
    </source>
</evidence>
<gene>
    <name evidence="2" type="primary">treY</name>
    <name evidence="2" type="ORF">JF888_03365</name>
</gene>
<dbReference type="PANTHER" id="PTHR10357">
    <property type="entry name" value="ALPHA-AMYLASE FAMILY MEMBER"/>
    <property type="match status" value="1"/>
</dbReference>
<dbReference type="Pfam" id="PF00128">
    <property type="entry name" value="Alpha-amylase"/>
    <property type="match status" value="1"/>
</dbReference>
<name>A0A934KEL5_9BACT</name>
<evidence type="ECO:0000313" key="2">
    <source>
        <dbReference type="EMBL" id="MBJ7602222.1"/>
    </source>
</evidence>
<dbReference type="GO" id="GO:0030980">
    <property type="term" value="P:alpha-glucan catabolic process"/>
    <property type="evidence" value="ECO:0007669"/>
    <property type="project" value="TreeGrafter"/>
</dbReference>
<dbReference type="EMBL" id="JAEKNQ010000018">
    <property type="protein sequence ID" value="MBJ7602222.1"/>
    <property type="molecule type" value="Genomic_DNA"/>
</dbReference>
<accession>A0A934KEL5</accession>
<dbReference type="SMART" id="SM00642">
    <property type="entry name" value="Aamy"/>
    <property type="match status" value="1"/>
</dbReference>
<dbReference type="NCBIfam" id="TIGR02401">
    <property type="entry name" value="trehalose_TreY"/>
    <property type="match status" value="1"/>
</dbReference>
<dbReference type="RefSeq" id="WP_338176658.1">
    <property type="nucleotide sequence ID" value="NZ_JAEKNQ010000018.1"/>
</dbReference>
<dbReference type="SUPFAM" id="SSF51445">
    <property type="entry name" value="(Trans)glycosidases"/>
    <property type="match status" value="1"/>
</dbReference>
<dbReference type="GO" id="GO:0005992">
    <property type="term" value="P:trehalose biosynthetic process"/>
    <property type="evidence" value="ECO:0007669"/>
    <property type="project" value="TreeGrafter"/>
</dbReference>
<dbReference type="InterPro" id="IPR006047">
    <property type="entry name" value="GH13_cat_dom"/>
</dbReference>
<dbReference type="InterPro" id="IPR017853">
    <property type="entry name" value="GH"/>
</dbReference>
<proteinExistence type="predicted"/>
<feature type="domain" description="Glycosyl hydrolase family 13 catalytic" evidence="1">
    <location>
        <begin position="10"/>
        <end position="475"/>
    </location>
</feature>
<sequence length="872" mass="97124">MTPRSTYRIQLTPDFGFDAAAEIVPYLARLAVSHLYCSPYLQARAGSRDGYDVVDHQSLNQDLGGEAAHARLCSALREHGLGQVLDHVPNHMAVNDRRNRWWWDVLENGRSSRYAAYFDLFWDAPERMLRGRILLPVLGDHYARALESGQLRLVRRGSRVNVAYFEQEFPLDPRTYALVLPEVLTGLGAELAALPDVRPGDQDGASCRHRLASALLGQLEQPDLALLVDQRLAQLNAEAEAVDALLGRQHYRLARWQVAAQELTYRRFFDVSELAAIRVEDPEVFEQTHRLVIDWVNAGVLDGLRIDHPDGLRDPKGYFQKLAAEAPSAWLVAEKILGRSEQLPEDWPVAGTTGYDFLNLALGLVIDPQGEPGLSEAFQQFTGLREPYAEVVYSRKRQVMEQLLGSDLNNLLLHFERVRETDRRYRDYTSRELRDCLTELIACLPVYRTYVRPQTEEPPSLADGAVIEAAVAAVRQRRPELAPELLGFLGRLILKEETLSEEAVELIARFQQTSSPVTAKGVEDTSFYVYNRLVALNEVGGDPGWFGVSPAAFHAACVHRAERWPAAMLSTSTHDTKRSEDVRARLALLSELPLIWSAATARWSELNERQLSPDGPDRSAEYLLYQTLVGAWPLGPDRAVEYMVKAAREAKTETSWIANNHGYEAALERFVRGVLADPEFLAELEDFVQPLIVPGRINSLAQKLLCLTAPGVPDCYQGCELWDLSLVDPDNRRPVDFAKRARLLDELDAMGDGAASVWHEREDSGLAKLLVVTRALRLRERQPDIFAAGYEPVAVEGPKADHAIAFKRGDGAVTVIPRLVWGLAGDWGTATAAALPKGCWRDLFSGAKHAGGLVALKELLGAFPVALLERIG</sequence>
<comment type="caution">
    <text evidence="2">The sequence shown here is derived from an EMBL/GenBank/DDBJ whole genome shotgun (WGS) entry which is preliminary data.</text>
</comment>
<dbReference type="Proteomes" id="UP000620075">
    <property type="component" value="Unassembled WGS sequence"/>
</dbReference>
<dbReference type="AlphaFoldDB" id="A0A934KEL5"/>
<protein>
    <submittedName>
        <fullName evidence="2">Malto-oligosyltrehalose synthase</fullName>
    </submittedName>
</protein>
<evidence type="ECO:0000259" key="1">
    <source>
        <dbReference type="SMART" id="SM00642"/>
    </source>
</evidence>
<dbReference type="CDD" id="cd11336">
    <property type="entry name" value="AmyAc_MTSase"/>
    <property type="match status" value="1"/>
</dbReference>